<dbReference type="RefSeq" id="WP_242079538.1">
    <property type="nucleotide sequence ID" value="NZ_CP049771.1"/>
</dbReference>
<keyword evidence="1" id="KW-0732">Signal</keyword>
<evidence type="ECO:0000313" key="5">
    <source>
        <dbReference type="Proteomes" id="UP000829452"/>
    </source>
</evidence>
<dbReference type="Gene3D" id="2.60.40.1240">
    <property type="match status" value="1"/>
</dbReference>
<evidence type="ECO:0000256" key="2">
    <source>
        <dbReference type="SAM" id="MobiDB-lite"/>
    </source>
</evidence>
<keyword evidence="3" id="KW-0472">Membrane</keyword>
<feature type="compositionally biased region" description="Low complexity" evidence="2">
    <location>
        <begin position="1"/>
        <end position="25"/>
    </location>
</feature>
<feature type="region of interest" description="Disordered" evidence="2">
    <location>
        <begin position="1"/>
        <end position="32"/>
    </location>
</feature>
<dbReference type="Proteomes" id="UP000829452">
    <property type="component" value="Chromosome"/>
</dbReference>
<evidence type="ECO:0000256" key="3">
    <source>
        <dbReference type="SAM" id="Phobius"/>
    </source>
</evidence>
<dbReference type="InterPro" id="IPR029050">
    <property type="entry name" value="Immunoprotect_excell_Ig-like"/>
</dbReference>
<feature type="region of interest" description="Disordered" evidence="2">
    <location>
        <begin position="94"/>
        <end position="118"/>
    </location>
</feature>
<gene>
    <name evidence="4" type="ORF">G8B11_05635</name>
</gene>
<keyword evidence="3" id="KW-0812">Transmembrane</keyword>
<feature type="transmembrane region" description="Helical" evidence="3">
    <location>
        <begin position="38"/>
        <end position="62"/>
    </location>
</feature>
<keyword evidence="3" id="KW-1133">Transmembrane helix</keyword>
<evidence type="ECO:0008006" key="6">
    <source>
        <dbReference type="Google" id="ProtNLM"/>
    </source>
</evidence>
<dbReference type="EMBL" id="CP049772">
    <property type="protein sequence ID" value="UNL81838.1"/>
    <property type="molecule type" value="Genomic_DNA"/>
</dbReference>
<accession>A0A9Q8QUI8</accession>
<name>A0A9Q8QUI8_BIFLL</name>
<dbReference type="AlphaFoldDB" id="A0A9Q8QUI8"/>
<organism evidence="4 5">
    <name type="scientific">Bifidobacterium longum subsp. longum</name>
    <dbReference type="NCBI Taxonomy" id="1679"/>
    <lineage>
        <taxon>Bacteria</taxon>
        <taxon>Bacillati</taxon>
        <taxon>Actinomycetota</taxon>
        <taxon>Actinomycetes</taxon>
        <taxon>Bifidobacteriales</taxon>
        <taxon>Bifidobacteriaceae</taxon>
        <taxon>Bifidobacterium</taxon>
    </lineage>
</organism>
<evidence type="ECO:0000256" key="1">
    <source>
        <dbReference type="ARBA" id="ARBA00022729"/>
    </source>
</evidence>
<evidence type="ECO:0000313" key="4">
    <source>
        <dbReference type="EMBL" id="UNL81838.1"/>
    </source>
</evidence>
<reference evidence="4" key="1">
    <citation type="submission" date="2020-02" db="EMBL/GenBank/DDBJ databases">
        <title>The Isolation and identification of Lactobacillus and Bifidobacterium species from dairy as potential probiotics for calf scour mitigation.</title>
        <authorList>
            <person name="Dhadda K."/>
            <person name="Guan L."/>
            <person name="Chen Y."/>
            <person name="Malmuthuge N."/>
        </authorList>
    </citation>
    <scope>NUCLEOTIDE SEQUENCE</scope>
    <source>
        <strain evidence="4">B1</strain>
    </source>
</reference>
<proteinExistence type="predicted"/>
<feature type="compositionally biased region" description="Polar residues" evidence="2">
    <location>
        <begin position="104"/>
        <end position="117"/>
    </location>
</feature>
<protein>
    <recommendedName>
        <fullName evidence="6">DUF4352 domain-containing protein</fullName>
    </recommendedName>
</protein>
<sequence length="269" mass="28306">MTEPTPMQAQQPPATQDSQPAAAPSAPTPAPKKKLPTAAVIAIAAAIGLVVGLAGGLGGMYLHATPIINQQKSDIQDLNTSLDSVKAQLADANEKLNPQEDPNDTGSNTDASGTGETAVSGGVEMKVLEAGEQPTISFDTCGDGCSNGQYGPKTPDANTKYWVAKVEVTNNTSSPMDITCSYPYEIVALNSKNQKYTPIKNLYQVEGNPECNAQLQPGLTSTVTYPFQVPLDAKMVAIAFRDVGDVYSGTGGEDNYSYIVTDPNYVVNR</sequence>